<keyword evidence="2" id="KW-1185">Reference proteome</keyword>
<protein>
    <submittedName>
        <fullName evidence="1">Uncharacterized protein</fullName>
    </submittedName>
</protein>
<gene>
    <name evidence="1" type="ORF">CSKR_200360</name>
</gene>
<sequence length="167" mass="19629">MKFVVMYSKFVTCCEQQRAESQPSKLSQTKLHSDTFQADRDTLQHNRIKDQRRKTPVQIISEKWIPGEFHLEITQEAKYDRYNSSKCKQTYHTPIHQEHRWNDGKALATAQYNGSLQAGKHLAEDTIKTKGKIRSNEEEQCHIQDPMQGLRQTVYRTNRKEALHQNT</sequence>
<dbReference type="AlphaFoldDB" id="A0A8T1MC87"/>
<name>A0A8T1MC87_CLOSI</name>
<dbReference type="EMBL" id="NIRI02000042">
    <property type="protein sequence ID" value="KAG5446997.1"/>
    <property type="molecule type" value="Genomic_DNA"/>
</dbReference>
<dbReference type="Proteomes" id="UP000286415">
    <property type="component" value="Unassembled WGS sequence"/>
</dbReference>
<reference evidence="1 2" key="2">
    <citation type="journal article" date="2021" name="Genomics">
        <title>High-quality reference genome for Clonorchis sinensis.</title>
        <authorList>
            <person name="Young N.D."/>
            <person name="Stroehlein A.J."/>
            <person name="Kinkar L."/>
            <person name="Wang T."/>
            <person name="Sohn W.M."/>
            <person name="Chang B.C.H."/>
            <person name="Kaur P."/>
            <person name="Weisz D."/>
            <person name="Dudchenko O."/>
            <person name="Aiden E.L."/>
            <person name="Korhonen P.K."/>
            <person name="Gasser R.B."/>
        </authorList>
    </citation>
    <scope>NUCLEOTIDE SEQUENCE [LARGE SCALE GENOMIC DNA]</scope>
    <source>
        <strain evidence="1">Cs-k2</strain>
    </source>
</reference>
<organism evidence="1 2">
    <name type="scientific">Clonorchis sinensis</name>
    <name type="common">Chinese liver fluke</name>
    <dbReference type="NCBI Taxonomy" id="79923"/>
    <lineage>
        <taxon>Eukaryota</taxon>
        <taxon>Metazoa</taxon>
        <taxon>Spiralia</taxon>
        <taxon>Lophotrochozoa</taxon>
        <taxon>Platyhelminthes</taxon>
        <taxon>Trematoda</taxon>
        <taxon>Digenea</taxon>
        <taxon>Opisthorchiida</taxon>
        <taxon>Opisthorchiata</taxon>
        <taxon>Opisthorchiidae</taxon>
        <taxon>Clonorchis</taxon>
    </lineage>
</organism>
<evidence type="ECO:0000313" key="1">
    <source>
        <dbReference type="EMBL" id="KAG5446997.1"/>
    </source>
</evidence>
<evidence type="ECO:0000313" key="2">
    <source>
        <dbReference type="Proteomes" id="UP000286415"/>
    </source>
</evidence>
<reference evidence="1 2" key="1">
    <citation type="journal article" date="2018" name="Biotechnol. Adv.">
        <title>Improved genomic resources and new bioinformatic workflow for the carcinogenic parasite Clonorchis sinensis: Biotechnological implications.</title>
        <authorList>
            <person name="Wang D."/>
            <person name="Korhonen P.K."/>
            <person name="Gasser R.B."/>
            <person name="Young N.D."/>
        </authorList>
    </citation>
    <scope>NUCLEOTIDE SEQUENCE [LARGE SCALE GENOMIC DNA]</scope>
    <source>
        <strain evidence="1">Cs-k2</strain>
    </source>
</reference>
<proteinExistence type="predicted"/>
<comment type="caution">
    <text evidence="1">The sequence shown here is derived from an EMBL/GenBank/DDBJ whole genome shotgun (WGS) entry which is preliminary data.</text>
</comment>
<accession>A0A8T1MC87</accession>